<dbReference type="Proteomes" id="UP000886520">
    <property type="component" value="Chromosome 3"/>
</dbReference>
<dbReference type="PANTHER" id="PTHR47422">
    <property type="entry name" value="DNAJ HEAT SHOCK N-TERMINAL DOMAIN-CONTAINING PROTEIN"/>
    <property type="match status" value="1"/>
</dbReference>
<comment type="caution">
    <text evidence="2">The sequence shown here is derived from an EMBL/GenBank/DDBJ whole genome shotgun (WGS) entry which is preliminary data.</text>
</comment>
<reference evidence="2" key="1">
    <citation type="submission" date="2021-01" db="EMBL/GenBank/DDBJ databases">
        <title>Adiantum capillus-veneris genome.</title>
        <authorList>
            <person name="Fang Y."/>
            <person name="Liao Q."/>
        </authorList>
    </citation>
    <scope>NUCLEOTIDE SEQUENCE</scope>
    <source>
        <strain evidence="2">H3</strain>
        <tissue evidence="2">Leaf</tissue>
    </source>
</reference>
<accession>A0A9D4VB36</accession>
<proteinExistence type="predicted"/>
<protein>
    <submittedName>
        <fullName evidence="2">Uncharacterized protein</fullName>
    </submittedName>
</protein>
<dbReference type="PANTHER" id="PTHR47422:SF1">
    <property type="entry name" value="DNAJ HEAT SHOCK N-TERMINAL DOMAIN-CONTAINING PROTEIN"/>
    <property type="match status" value="1"/>
</dbReference>
<evidence type="ECO:0000256" key="1">
    <source>
        <dbReference type="SAM" id="MobiDB-lite"/>
    </source>
</evidence>
<organism evidence="2 3">
    <name type="scientific">Adiantum capillus-veneris</name>
    <name type="common">Maidenhair fern</name>
    <dbReference type="NCBI Taxonomy" id="13818"/>
    <lineage>
        <taxon>Eukaryota</taxon>
        <taxon>Viridiplantae</taxon>
        <taxon>Streptophyta</taxon>
        <taxon>Embryophyta</taxon>
        <taxon>Tracheophyta</taxon>
        <taxon>Polypodiopsida</taxon>
        <taxon>Polypodiidae</taxon>
        <taxon>Polypodiales</taxon>
        <taxon>Pteridineae</taxon>
        <taxon>Pteridaceae</taxon>
        <taxon>Vittarioideae</taxon>
        <taxon>Adiantum</taxon>
    </lineage>
</organism>
<keyword evidence="3" id="KW-1185">Reference proteome</keyword>
<feature type="region of interest" description="Disordered" evidence="1">
    <location>
        <begin position="61"/>
        <end position="86"/>
    </location>
</feature>
<evidence type="ECO:0000313" key="2">
    <source>
        <dbReference type="EMBL" id="KAI5083099.1"/>
    </source>
</evidence>
<sequence length="86" mass="9592">MLDDGQAVDLTGLTNEHVVAYLKQLFQSLRLQKTVQGLYFLPDGASRKTLDVLSSVLSPPERIKDSVQQEEKDSKTESVRSVAERS</sequence>
<dbReference type="EMBL" id="JABFUD020000002">
    <property type="protein sequence ID" value="KAI5083099.1"/>
    <property type="molecule type" value="Genomic_DNA"/>
</dbReference>
<dbReference type="OrthoDB" id="342454at2759"/>
<gene>
    <name evidence="2" type="ORF">GOP47_0002842</name>
</gene>
<dbReference type="AlphaFoldDB" id="A0A9D4VB36"/>
<evidence type="ECO:0000313" key="3">
    <source>
        <dbReference type="Proteomes" id="UP000886520"/>
    </source>
</evidence>
<name>A0A9D4VB36_ADICA</name>